<sequence>MKQPPRQRTIKDERDEKIGKDAKVYAFEWIIAITQVLTIMCIIKGNPAWKGTISILFFGVAFLLFYEFKQYEAKPFKQVGIVFLIIGIALLIWFGITG</sequence>
<evidence type="ECO:0000313" key="2">
    <source>
        <dbReference type="EMBL" id="CUO21046.1"/>
    </source>
</evidence>
<feature type="transmembrane region" description="Helical" evidence="1">
    <location>
        <begin position="49"/>
        <end position="66"/>
    </location>
</feature>
<dbReference type="Proteomes" id="UP000292665">
    <property type="component" value="Unassembled WGS sequence"/>
</dbReference>
<dbReference type="AlphaFoldDB" id="A0A174DAX9"/>
<reference evidence="3 5" key="2">
    <citation type="journal article" date="2019" name="Science, e1252229">
        <title>Invertible promoters mediate bacterial phase variation, antibiotic resistance, and host adaptation in the gut.</title>
        <authorList>
            <person name="Jiang X."/>
            <person name="Hall A.B."/>
            <person name="Arthur T.D."/>
            <person name="Plichta D.R."/>
            <person name="Covington C.T."/>
            <person name="Poyet M."/>
            <person name="Crothers J."/>
            <person name="Moses P.L."/>
            <person name="Tolonen A.C."/>
            <person name="Vlamakis H."/>
            <person name="Alm E.J."/>
            <person name="Xavier R.J."/>
        </authorList>
    </citation>
    <scope>NUCLEOTIDE SEQUENCE [LARGE SCALE GENOMIC DNA]</scope>
    <source>
        <strain evidence="5">aa_0143</strain>
        <strain evidence="3">Aa_0143</strain>
    </source>
</reference>
<evidence type="ECO:0000313" key="5">
    <source>
        <dbReference type="Proteomes" id="UP000292665"/>
    </source>
</evidence>
<evidence type="ECO:0000256" key="1">
    <source>
        <dbReference type="SAM" id="Phobius"/>
    </source>
</evidence>
<dbReference type="EMBL" id="CYZO01000025">
    <property type="protein sequence ID" value="CUO21046.1"/>
    <property type="molecule type" value="Genomic_DNA"/>
</dbReference>
<dbReference type="EMBL" id="RCYR01000001">
    <property type="protein sequence ID" value="RYS82390.1"/>
    <property type="molecule type" value="Genomic_DNA"/>
</dbReference>
<organism evidence="2 4">
    <name type="scientific">[Ruminococcus] torques</name>
    <dbReference type="NCBI Taxonomy" id="33039"/>
    <lineage>
        <taxon>Bacteria</taxon>
        <taxon>Bacillati</taxon>
        <taxon>Bacillota</taxon>
        <taxon>Clostridia</taxon>
        <taxon>Lachnospirales</taxon>
        <taxon>Lachnospiraceae</taxon>
        <taxon>Mediterraneibacter</taxon>
    </lineage>
</organism>
<dbReference type="InterPro" id="IPR045620">
    <property type="entry name" value="DUF6442"/>
</dbReference>
<feature type="transmembrane region" description="Helical" evidence="1">
    <location>
        <begin position="24"/>
        <end position="43"/>
    </location>
</feature>
<keyword evidence="1" id="KW-0472">Membrane</keyword>
<protein>
    <recommendedName>
        <fullName evidence="6">DUF4181 domain-containing protein</fullName>
    </recommendedName>
</protein>
<feature type="transmembrane region" description="Helical" evidence="1">
    <location>
        <begin position="78"/>
        <end position="96"/>
    </location>
</feature>
<dbReference type="Pfam" id="PF20040">
    <property type="entry name" value="DUF6442"/>
    <property type="match status" value="1"/>
</dbReference>
<evidence type="ECO:0008006" key="6">
    <source>
        <dbReference type="Google" id="ProtNLM"/>
    </source>
</evidence>
<dbReference type="GeneID" id="97329278"/>
<dbReference type="RefSeq" id="WP_009243144.1">
    <property type="nucleotide sequence ID" value="NZ_AP028249.1"/>
</dbReference>
<gene>
    <name evidence="3" type="ORF">EAI93_01450</name>
    <name evidence="2" type="ORF">ERS852456_01907</name>
</gene>
<accession>A0A174DAX9</accession>
<keyword evidence="1" id="KW-0812">Transmembrane</keyword>
<name>A0A174DAX9_9FIRM</name>
<proteinExistence type="predicted"/>
<evidence type="ECO:0000313" key="3">
    <source>
        <dbReference type="EMBL" id="RYS82390.1"/>
    </source>
</evidence>
<dbReference type="Proteomes" id="UP000095787">
    <property type="component" value="Unassembled WGS sequence"/>
</dbReference>
<keyword evidence="1" id="KW-1133">Transmembrane helix</keyword>
<reference evidence="2 4" key="1">
    <citation type="submission" date="2015-09" db="EMBL/GenBank/DDBJ databases">
        <authorList>
            <consortium name="Pathogen Informatics"/>
        </authorList>
    </citation>
    <scope>NUCLEOTIDE SEQUENCE [LARGE SCALE GENOMIC DNA]</scope>
    <source>
        <strain evidence="2 4">2789STDY5834841</strain>
    </source>
</reference>
<evidence type="ECO:0000313" key="4">
    <source>
        <dbReference type="Proteomes" id="UP000095787"/>
    </source>
</evidence>